<gene>
    <name evidence="2" type="ORF">K435DRAFT_810750</name>
</gene>
<dbReference type="EMBL" id="ML180030">
    <property type="protein sequence ID" value="THU79395.1"/>
    <property type="molecule type" value="Genomic_DNA"/>
</dbReference>
<feature type="compositionally biased region" description="Gly residues" evidence="1">
    <location>
        <begin position="11"/>
        <end position="20"/>
    </location>
</feature>
<dbReference type="AlphaFoldDB" id="A0A4V4HBH0"/>
<evidence type="ECO:0000313" key="2">
    <source>
        <dbReference type="EMBL" id="THU79395.1"/>
    </source>
</evidence>
<sequence length="224" mass="24452">MGRRENWLVQGKGGGRGGGRGEGALCASACAQAKGSEVATVWNVAFTRVTALAGLVIRERKSITGVLWPGYEWMERRTPRWGTLFLGRGGDHREPEFVESTCEGDCSRCSLKVEVETKKAKVKVEPESEVKSKVAKAKARVAETVSEVLGCSARESKKVLYSRLVCQEEQEKAELVVTLSGLLLLCKQQVGSSSVASRLYFSNKRTSAPPAPLKIQVRDSFCKN</sequence>
<keyword evidence="3" id="KW-1185">Reference proteome</keyword>
<organism evidence="2 3">
    <name type="scientific">Dendrothele bispora (strain CBS 962.96)</name>
    <dbReference type="NCBI Taxonomy" id="1314807"/>
    <lineage>
        <taxon>Eukaryota</taxon>
        <taxon>Fungi</taxon>
        <taxon>Dikarya</taxon>
        <taxon>Basidiomycota</taxon>
        <taxon>Agaricomycotina</taxon>
        <taxon>Agaricomycetes</taxon>
        <taxon>Agaricomycetidae</taxon>
        <taxon>Agaricales</taxon>
        <taxon>Agaricales incertae sedis</taxon>
        <taxon>Dendrothele</taxon>
    </lineage>
</organism>
<reference evidence="2 3" key="1">
    <citation type="journal article" date="2019" name="Nat. Ecol. Evol.">
        <title>Megaphylogeny resolves global patterns of mushroom evolution.</title>
        <authorList>
            <person name="Varga T."/>
            <person name="Krizsan K."/>
            <person name="Foldi C."/>
            <person name="Dima B."/>
            <person name="Sanchez-Garcia M."/>
            <person name="Sanchez-Ramirez S."/>
            <person name="Szollosi G.J."/>
            <person name="Szarkandi J.G."/>
            <person name="Papp V."/>
            <person name="Albert L."/>
            <person name="Andreopoulos W."/>
            <person name="Angelini C."/>
            <person name="Antonin V."/>
            <person name="Barry K.W."/>
            <person name="Bougher N.L."/>
            <person name="Buchanan P."/>
            <person name="Buyck B."/>
            <person name="Bense V."/>
            <person name="Catcheside P."/>
            <person name="Chovatia M."/>
            <person name="Cooper J."/>
            <person name="Damon W."/>
            <person name="Desjardin D."/>
            <person name="Finy P."/>
            <person name="Geml J."/>
            <person name="Haridas S."/>
            <person name="Hughes K."/>
            <person name="Justo A."/>
            <person name="Karasinski D."/>
            <person name="Kautmanova I."/>
            <person name="Kiss B."/>
            <person name="Kocsube S."/>
            <person name="Kotiranta H."/>
            <person name="LaButti K.M."/>
            <person name="Lechner B.E."/>
            <person name="Liimatainen K."/>
            <person name="Lipzen A."/>
            <person name="Lukacs Z."/>
            <person name="Mihaltcheva S."/>
            <person name="Morgado L.N."/>
            <person name="Niskanen T."/>
            <person name="Noordeloos M.E."/>
            <person name="Ohm R.A."/>
            <person name="Ortiz-Santana B."/>
            <person name="Ovrebo C."/>
            <person name="Racz N."/>
            <person name="Riley R."/>
            <person name="Savchenko A."/>
            <person name="Shiryaev A."/>
            <person name="Soop K."/>
            <person name="Spirin V."/>
            <person name="Szebenyi C."/>
            <person name="Tomsovsky M."/>
            <person name="Tulloss R.E."/>
            <person name="Uehling J."/>
            <person name="Grigoriev I.V."/>
            <person name="Vagvolgyi C."/>
            <person name="Papp T."/>
            <person name="Martin F.M."/>
            <person name="Miettinen O."/>
            <person name="Hibbett D.S."/>
            <person name="Nagy L.G."/>
        </authorList>
    </citation>
    <scope>NUCLEOTIDE SEQUENCE [LARGE SCALE GENOMIC DNA]</scope>
    <source>
        <strain evidence="2 3">CBS 962.96</strain>
    </source>
</reference>
<evidence type="ECO:0000313" key="3">
    <source>
        <dbReference type="Proteomes" id="UP000297245"/>
    </source>
</evidence>
<proteinExistence type="predicted"/>
<evidence type="ECO:0000256" key="1">
    <source>
        <dbReference type="SAM" id="MobiDB-lite"/>
    </source>
</evidence>
<protein>
    <submittedName>
        <fullName evidence="2">Uncharacterized protein</fullName>
    </submittedName>
</protein>
<accession>A0A4V4HBH0</accession>
<name>A0A4V4HBH0_DENBC</name>
<feature type="region of interest" description="Disordered" evidence="1">
    <location>
        <begin position="1"/>
        <end position="20"/>
    </location>
</feature>
<dbReference type="Proteomes" id="UP000297245">
    <property type="component" value="Unassembled WGS sequence"/>
</dbReference>